<feature type="compositionally biased region" description="Basic residues" evidence="1">
    <location>
        <begin position="116"/>
        <end position="125"/>
    </location>
</feature>
<sequence length="328" mass="38103">MAGVPWIRISTNMFEDEKVKLIQALPEGDSLVVIWLRLLTLAGKTNDRGYIYLDEGTPYTPQMLSIIMNKPQTVVDLALQTFSDFQMIEVNEQGICILNWEKHQNIDGLEKIRKQNRERKRRQRARQKELPEPEPHPDSGSDDSRDMSRDVPEEVTPSHATDKEEDKDKDIDKDREREKRGRTGGRENLCSTEDIKTFVESLSASNPLPIPQDLLIKYINCLRLTRKTGRISQSIILSHWEKWQQFPPVVVQYAMYIHLTKHDDKKEEYTLGIMRNTDEHEANRKMILLKNKKQSNKEVPQHEPPWTSPSGSSSPAEPADRYEEFVIE</sequence>
<comment type="caution">
    <text evidence="3">The sequence shown here is derived from an EMBL/GenBank/DDBJ whole genome shotgun (WGS) entry which is preliminary data.</text>
</comment>
<dbReference type="InterPro" id="IPR010056">
    <property type="entry name" value="Phage_rep_org__N"/>
</dbReference>
<protein>
    <recommendedName>
        <fullName evidence="2">Phage replisome organiser N-terminal domain-containing protein</fullName>
    </recommendedName>
</protein>
<proteinExistence type="predicted"/>
<dbReference type="RefSeq" id="WP_009710619.1">
    <property type="nucleotide sequence ID" value="NZ_BMEX01000005.1"/>
</dbReference>
<feature type="compositionally biased region" description="Low complexity" evidence="1">
    <location>
        <begin position="308"/>
        <end position="317"/>
    </location>
</feature>
<feature type="domain" description="Phage replisome organiser N-terminal" evidence="2">
    <location>
        <begin position="6"/>
        <end position="124"/>
    </location>
</feature>
<dbReference type="EMBL" id="BMEX01000005">
    <property type="protein sequence ID" value="GGA46924.1"/>
    <property type="molecule type" value="Genomic_DNA"/>
</dbReference>
<feature type="compositionally biased region" description="Basic and acidic residues" evidence="1">
    <location>
        <begin position="318"/>
        <end position="328"/>
    </location>
</feature>
<evidence type="ECO:0000313" key="4">
    <source>
        <dbReference type="Proteomes" id="UP000617979"/>
    </source>
</evidence>
<dbReference type="InterPro" id="IPR053162">
    <property type="entry name" value="DnaD"/>
</dbReference>
<organism evidence="3 4">
    <name type="scientific">Kroppenstedtia guangzhouensis</name>
    <dbReference type="NCBI Taxonomy" id="1274356"/>
    <lineage>
        <taxon>Bacteria</taxon>
        <taxon>Bacillati</taxon>
        <taxon>Bacillota</taxon>
        <taxon>Bacilli</taxon>
        <taxon>Bacillales</taxon>
        <taxon>Thermoactinomycetaceae</taxon>
        <taxon>Kroppenstedtia</taxon>
    </lineage>
</organism>
<evidence type="ECO:0000259" key="2">
    <source>
        <dbReference type="Pfam" id="PF09681"/>
    </source>
</evidence>
<dbReference type="NCBIfam" id="TIGR01714">
    <property type="entry name" value="phage_rep_org_N"/>
    <property type="match status" value="1"/>
</dbReference>
<name>A0ABQ1GNH1_9BACL</name>
<feature type="region of interest" description="Disordered" evidence="1">
    <location>
        <begin position="114"/>
        <end position="188"/>
    </location>
</feature>
<evidence type="ECO:0000256" key="1">
    <source>
        <dbReference type="SAM" id="MobiDB-lite"/>
    </source>
</evidence>
<dbReference type="PANTHER" id="PTHR37293">
    <property type="entry name" value="PHAGE REPLICATION PROTEIN-RELATED"/>
    <property type="match status" value="1"/>
</dbReference>
<gene>
    <name evidence="3" type="ORF">GCM10007416_20130</name>
</gene>
<feature type="compositionally biased region" description="Basic and acidic residues" evidence="1">
    <location>
        <begin position="126"/>
        <end position="152"/>
    </location>
</feature>
<dbReference type="PANTHER" id="PTHR37293:SF7">
    <property type="entry name" value="HYPOTHETICAL PHAGE PROTEIN"/>
    <property type="match status" value="1"/>
</dbReference>
<reference evidence="4" key="1">
    <citation type="journal article" date="2019" name="Int. J. Syst. Evol. Microbiol.">
        <title>The Global Catalogue of Microorganisms (GCM) 10K type strain sequencing project: providing services to taxonomists for standard genome sequencing and annotation.</title>
        <authorList>
            <consortium name="The Broad Institute Genomics Platform"/>
            <consortium name="The Broad Institute Genome Sequencing Center for Infectious Disease"/>
            <person name="Wu L."/>
            <person name="Ma J."/>
        </authorList>
    </citation>
    <scope>NUCLEOTIDE SEQUENCE [LARGE SCALE GENOMIC DNA]</scope>
    <source>
        <strain evidence="4">CGMCC 1.12404</strain>
    </source>
</reference>
<dbReference type="Pfam" id="PF09681">
    <property type="entry name" value="Phage_rep_org_N"/>
    <property type="match status" value="1"/>
</dbReference>
<keyword evidence="4" id="KW-1185">Reference proteome</keyword>
<evidence type="ECO:0000313" key="3">
    <source>
        <dbReference type="EMBL" id="GGA46924.1"/>
    </source>
</evidence>
<feature type="region of interest" description="Disordered" evidence="1">
    <location>
        <begin position="289"/>
        <end position="328"/>
    </location>
</feature>
<feature type="compositionally biased region" description="Basic and acidic residues" evidence="1">
    <location>
        <begin position="160"/>
        <end position="185"/>
    </location>
</feature>
<dbReference type="Proteomes" id="UP000617979">
    <property type="component" value="Unassembled WGS sequence"/>
</dbReference>
<accession>A0ABQ1GNH1</accession>